<name>A0A1L7VDQ6_FUSPR</name>
<proteinExistence type="predicted"/>
<feature type="coiled-coil region" evidence="1">
    <location>
        <begin position="336"/>
        <end position="370"/>
    </location>
</feature>
<feature type="compositionally biased region" description="Polar residues" evidence="2">
    <location>
        <begin position="221"/>
        <end position="233"/>
    </location>
</feature>
<evidence type="ECO:0000256" key="1">
    <source>
        <dbReference type="SAM" id="Coils"/>
    </source>
</evidence>
<evidence type="ECO:0000256" key="2">
    <source>
        <dbReference type="SAM" id="MobiDB-lite"/>
    </source>
</evidence>
<dbReference type="GeneID" id="42051822"/>
<comment type="caution">
    <text evidence="3">The sequence shown here is derived from an EMBL/GenBank/DDBJ whole genome shotgun (WGS) entry which is preliminary data.</text>
</comment>
<evidence type="ECO:0000313" key="3">
    <source>
        <dbReference type="EMBL" id="CZR37866.1"/>
    </source>
</evidence>
<feature type="region of interest" description="Disordered" evidence="2">
    <location>
        <begin position="221"/>
        <end position="280"/>
    </location>
</feature>
<dbReference type="RefSeq" id="XP_031078459.1">
    <property type="nucleotide sequence ID" value="XM_031228088.1"/>
</dbReference>
<feature type="compositionally biased region" description="Basic and acidic residues" evidence="2">
    <location>
        <begin position="238"/>
        <end position="252"/>
    </location>
</feature>
<keyword evidence="1" id="KW-0175">Coiled coil</keyword>
<feature type="region of interest" description="Disordered" evidence="2">
    <location>
        <begin position="289"/>
        <end position="308"/>
    </location>
</feature>
<accession>A0A1L7VDQ6</accession>
<protein>
    <submittedName>
        <fullName evidence="3">Uncharacterized protein</fullName>
    </submittedName>
</protein>
<feature type="compositionally biased region" description="Polar residues" evidence="2">
    <location>
        <begin position="290"/>
        <end position="301"/>
    </location>
</feature>
<dbReference type="EMBL" id="FJOF01000003">
    <property type="protein sequence ID" value="CZR37866.1"/>
    <property type="molecule type" value="Genomic_DNA"/>
</dbReference>
<reference evidence="4" key="1">
    <citation type="journal article" date="2016" name="Genome Biol. Evol.">
        <title>Comparative 'omics' of the Fusarium fujikuroi species complex highlights differences in genetic potential and metabolite synthesis.</title>
        <authorList>
            <person name="Niehaus E.-M."/>
            <person name="Muensterkoetter M."/>
            <person name="Proctor R.H."/>
            <person name="Brown D.W."/>
            <person name="Sharon A."/>
            <person name="Idan Y."/>
            <person name="Oren-Young L."/>
            <person name="Sieber C.M."/>
            <person name="Novak O."/>
            <person name="Pencik A."/>
            <person name="Tarkowska D."/>
            <person name="Hromadova K."/>
            <person name="Freeman S."/>
            <person name="Maymon M."/>
            <person name="Elazar M."/>
            <person name="Youssef S.A."/>
            <person name="El-Shabrawy E.S.M."/>
            <person name="Shalaby A.B.A."/>
            <person name="Houterman P."/>
            <person name="Brock N.L."/>
            <person name="Burkhardt I."/>
            <person name="Tsavkelova E.A."/>
            <person name="Dickschat J.S."/>
            <person name="Galuszka P."/>
            <person name="Gueldener U."/>
            <person name="Tudzynski B."/>
        </authorList>
    </citation>
    <scope>NUCLEOTIDE SEQUENCE [LARGE SCALE GENOMIC DNA]</scope>
    <source>
        <strain evidence="4">ET1</strain>
    </source>
</reference>
<evidence type="ECO:0000313" key="4">
    <source>
        <dbReference type="Proteomes" id="UP000183971"/>
    </source>
</evidence>
<dbReference type="Proteomes" id="UP000183971">
    <property type="component" value="Unassembled WGS sequence"/>
</dbReference>
<sequence>MNSPSTEEQRPRRQLITSIVQPAVAPIQQTPPQQVPARRAAPPASDIKIQFLAFYLQGCRTPQQTSEKFTRGLQMVTDSTAEMASVLSYMTKNCWDRGVLYQEAVRETARVQSGYWDGYFRMVAADTQWLTNNWGGPNWLPADIRAELEKAFGTPVPSSYVRSLVSITQAAQTKGIGLDSLWAEDGALRTAVGDGGRPCLSSSLEQNIIDQINNEASSIISEASHQGRQTSTAVRLDSGSEKPNDIKVEMSEPNKPAPIQTDPSHEDPTSNDNDNLPATVDVPTAHDHVAQTQSQPTNDGAQSAPPVTRKRTFEQMNSTANSMYDKYKTLMTTFKAEGIAQLRAEAIEKLERAESEKAATDHALVTLRAREDQLQQFRDHSKRLIHTTSSGLREQANHDVMAGALANMGEVYFNGVNRLLDSFLPMSSGSLDGGTIEDLQARQTEAVDKVDKAKKRIRVLDHMEKARAVHENYTEMMELRQTMRTFWMQTGERVKGLEMACVAAFSHAEEED</sequence>
<dbReference type="AlphaFoldDB" id="A0A1L7VDQ6"/>
<organism evidence="3 4">
    <name type="scientific">Fusarium proliferatum (strain ET1)</name>
    <name type="common">Orchid endophyte fungus</name>
    <dbReference type="NCBI Taxonomy" id="1227346"/>
    <lineage>
        <taxon>Eukaryota</taxon>
        <taxon>Fungi</taxon>
        <taxon>Dikarya</taxon>
        <taxon>Ascomycota</taxon>
        <taxon>Pezizomycotina</taxon>
        <taxon>Sordariomycetes</taxon>
        <taxon>Hypocreomycetidae</taxon>
        <taxon>Hypocreales</taxon>
        <taxon>Nectriaceae</taxon>
        <taxon>Fusarium</taxon>
        <taxon>Fusarium fujikuroi species complex</taxon>
    </lineage>
</organism>
<keyword evidence="4" id="KW-1185">Reference proteome</keyword>
<dbReference type="VEuPathDB" id="FungiDB:FPRO_06943"/>
<gene>
    <name evidence="3" type="ORF">FPRO_06943</name>
</gene>